<reference evidence="1" key="2">
    <citation type="submission" date="2020-09" db="EMBL/GenBank/DDBJ databases">
        <authorList>
            <person name="Sun Q."/>
            <person name="Zhou Y."/>
        </authorList>
    </citation>
    <scope>NUCLEOTIDE SEQUENCE</scope>
    <source>
        <strain evidence="1">CGMCC 1.15425</strain>
    </source>
</reference>
<organism evidence="1 2">
    <name type="scientific">Pseudohongiella nitratireducens</name>
    <dbReference type="NCBI Taxonomy" id="1768907"/>
    <lineage>
        <taxon>Bacteria</taxon>
        <taxon>Pseudomonadati</taxon>
        <taxon>Pseudomonadota</taxon>
        <taxon>Gammaproteobacteria</taxon>
        <taxon>Pseudomonadales</taxon>
        <taxon>Pseudohongiellaceae</taxon>
        <taxon>Pseudohongiella</taxon>
    </lineage>
</organism>
<gene>
    <name evidence="1" type="ORF">GCM10011403_28550</name>
</gene>
<evidence type="ECO:0000313" key="1">
    <source>
        <dbReference type="EMBL" id="GFZ83262.1"/>
    </source>
</evidence>
<keyword evidence="2" id="KW-1185">Reference proteome</keyword>
<evidence type="ECO:0000313" key="2">
    <source>
        <dbReference type="Proteomes" id="UP000627715"/>
    </source>
</evidence>
<reference evidence="1" key="1">
    <citation type="journal article" date="2014" name="Int. J. Syst. Evol. Microbiol.">
        <title>Complete genome sequence of Corynebacterium casei LMG S-19264T (=DSM 44701T), isolated from a smear-ripened cheese.</title>
        <authorList>
            <consortium name="US DOE Joint Genome Institute (JGI-PGF)"/>
            <person name="Walter F."/>
            <person name="Albersmeier A."/>
            <person name="Kalinowski J."/>
            <person name="Ruckert C."/>
        </authorList>
    </citation>
    <scope>NUCLEOTIDE SEQUENCE</scope>
    <source>
        <strain evidence="1">CGMCC 1.15425</strain>
    </source>
</reference>
<protein>
    <submittedName>
        <fullName evidence="1">Uncharacterized protein</fullName>
    </submittedName>
</protein>
<comment type="caution">
    <text evidence="1">The sequence shown here is derived from an EMBL/GenBank/DDBJ whole genome shotgun (WGS) entry which is preliminary data.</text>
</comment>
<proteinExistence type="predicted"/>
<dbReference type="EMBL" id="BMIY01000014">
    <property type="protein sequence ID" value="GFZ83262.1"/>
    <property type="molecule type" value="Genomic_DNA"/>
</dbReference>
<accession>A0A916VK50</accession>
<dbReference type="AlphaFoldDB" id="A0A916VK50"/>
<name>A0A916VK50_9GAMM</name>
<dbReference type="Proteomes" id="UP000627715">
    <property type="component" value="Unassembled WGS sequence"/>
</dbReference>
<sequence>MGTICSAHVIAGILSGFPICHVAGARISAPDQFCTGADGNDPDCHFCIIDAVQEDKLNAAATALFTETNNKKK</sequence>